<gene>
    <name evidence="1" type="ORF">GSOID_T00014402001</name>
</gene>
<name>E4XL31_OIKDI</name>
<protein>
    <submittedName>
        <fullName evidence="1">Uncharacterized protein</fullName>
    </submittedName>
</protein>
<dbReference type="Proteomes" id="UP000001307">
    <property type="component" value="Unassembled WGS sequence"/>
</dbReference>
<dbReference type="OrthoDB" id="547680at2759"/>
<proteinExistence type="predicted"/>
<reference evidence="1" key="1">
    <citation type="journal article" date="2010" name="Science">
        <title>Plasticity of animal genome architecture unmasked by rapid evolution of a pelagic tunicate.</title>
        <authorList>
            <person name="Denoeud F."/>
            <person name="Henriet S."/>
            <person name="Mungpakdee S."/>
            <person name="Aury J.M."/>
            <person name="Da Silva C."/>
            <person name="Brinkmann H."/>
            <person name="Mikhaleva J."/>
            <person name="Olsen L.C."/>
            <person name="Jubin C."/>
            <person name="Canestro C."/>
            <person name="Bouquet J.M."/>
            <person name="Danks G."/>
            <person name="Poulain J."/>
            <person name="Campsteijn C."/>
            <person name="Adamski M."/>
            <person name="Cross I."/>
            <person name="Yadetie F."/>
            <person name="Muffato M."/>
            <person name="Louis A."/>
            <person name="Butcher S."/>
            <person name="Tsagkogeorga G."/>
            <person name="Konrad A."/>
            <person name="Singh S."/>
            <person name="Jensen M.F."/>
            <person name="Cong E.H."/>
            <person name="Eikeseth-Otteraa H."/>
            <person name="Noel B."/>
            <person name="Anthouard V."/>
            <person name="Porcel B.M."/>
            <person name="Kachouri-Lafond R."/>
            <person name="Nishino A."/>
            <person name="Ugolini M."/>
            <person name="Chourrout P."/>
            <person name="Nishida H."/>
            <person name="Aasland R."/>
            <person name="Huzurbazar S."/>
            <person name="Westhof E."/>
            <person name="Delsuc F."/>
            <person name="Lehrach H."/>
            <person name="Reinhardt R."/>
            <person name="Weissenbach J."/>
            <person name="Roy S.W."/>
            <person name="Artiguenave F."/>
            <person name="Postlethwait J.H."/>
            <person name="Manak J.R."/>
            <person name="Thompson E.M."/>
            <person name="Jaillon O."/>
            <person name="Du Pasquier L."/>
            <person name="Boudinot P."/>
            <person name="Liberles D.A."/>
            <person name="Volff J.N."/>
            <person name="Philippe H."/>
            <person name="Lenhard B."/>
            <person name="Roest Crollius H."/>
            <person name="Wincker P."/>
            <person name="Chourrout D."/>
        </authorList>
    </citation>
    <scope>NUCLEOTIDE SEQUENCE [LARGE SCALE GENOMIC DNA]</scope>
</reference>
<sequence>MMNSESGEPRNDKLLTLCLFFSNGNWDLQRLNYKIKSKIVPITAVPPCAGFKICPEIHRLRTLSNLPSEKVFHFGLSSKDDIKQLIVDRLCEKAANDCECDCPDSQFSNLFPPSNLPSTTPVNFNEDFMSSDDIKKLVRETVQEALTKEKKIEIKEEYPISSNLALGRPSLFHSYGVSESAKNSVVTDGKTCYEQSCCASTEYIKEIYGAEIRLGRSKRFLDNPTVGYVSSSPYSRLSRTENGQYLTIFLPRTHAQDWFWKCKSNRFCSIKA</sequence>
<organism evidence="1">
    <name type="scientific">Oikopleura dioica</name>
    <name type="common">Tunicate</name>
    <dbReference type="NCBI Taxonomy" id="34765"/>
    <lineage>
        <taxon>Eukaryota</taxon>
        <taxon>Metazoa</taxon>
        <taxon>Chordata</taxon>
        <taxon>Tunicata</taxon>
        <taxon>Appendicularia</taxon>
        <taxon>Copelata</taxon>
        <taxon>Oikopleuridae</taxon>
        <taxon>Oikopleura</taxon>
    </lineage>
</organism>
<dbReference type="EMBL" id="FN653067">
    <property type="protein sequence ID" value="CBY10792.1"/>
    <property type="molecule type" value="Genomic_DNA"/>
</dbReference>
<dbReference type="AlphaFoldDB" id="E4XL31"/>
<dbReference type="InParanoid" id="E4XL31"/>
<evidence type="ECO:0000313" key="1">
    <source>
        <dbReference type="EMBL" id="CBY10792.1"/>
    </source>
</evidence>
<keyword evidence="2" id="KW-1185">Reference proteome</keyword>
<accession>E4XL31</accession>
<evidence type="ECO:0000313" key="2">
    <source>
        <dbReference type="Proteomes" id="UP000001307"/>
    </source>
</evidence>